<feature type="binding site" evidence="2">
    <location>
        <position position="266"/>
    </location>
    <ligand>
        <name>Zn(2+)</name>
        <dbReference type="ChEBI" id="CHEBI:29105"/>
        <note>catalytic</note>
    </ligand>
</feature>
<accession>A0A1L8R9I7</accession>
<proteinExistence type="inferred from homology"/>
<evidence type="ECO:0000256" key="1">
    <source>
        <dbReference type="PIRNR" id="PIRNR006615"/>
    </source>
</evidence>
<dbReference type="GO" id="GO:0004181">
    <property type="term" value="F:metallocarboxypeptidase activity"/>
    <property type="evidence" value="ECO:0007669"/>
    <property type="project" value="UniProtKB-UniRule"/>
</dbReference>
<keyword evidence="1 4" id="KW-0121">Carboxypeptidase</keyword>
<dbReference type="PANTHER" id="PTHR34217:SF1">
    <property type="entry name" value="CARBOXYPEPTIDASE 1"/>
    <property type="match status" value="1"/>
</dbReference>
<dbReference type="PIRSF" id="PIRSF006615">
    <property type="entry name" value="Zn_crbxpep_Taq"/>
    <property type="match status" value="1"/>
</dbReference>
<evidence type="ECO:0000313" key="5">
    <source>
        <dbReference type="EMBL" id="PAB02016.1"/>
    </source>
</evidence>
<dbReference type="PRINTS" id="PR00998">
    <property type="entry name" value="CRBOXYPTASET"/>
</dbReference>
<feature type="active site" description="Proton donor/acceptor" evidence="3">
    <location>
        <position position="263"/>
    </location>
</feature>
<keyword evidence="1" id="KW-0482">Metalloprotease</keyword>
<organism evidence="4 6">
    <name type="scientific">Enterococcus canintestini</name>
    <dbReference type="NCBI Taxonomy" id="317010"/>
    <lineage>
        <taxon>Bacteria</taxon>
        <taxon>Bacillati</taxon>
        <taxon>Bacillota</taxon>
        <taxon>Bacilli</taxon>
        <taxon>Lactobacillales</taxon>
        <taxon>Enterococcaceae</taxon>
        <taxon>Enterococcus</taxon>
    </lineage>
</organism>
<keyword evidence="1" id="KW-0645">Protease</keyword>
<evidence type="ECO:0000313" key="6">
    <source>
        <dbReference type="Proteomes" id="UP000182835"/>
    </source>
</evidence>
<comment type="function">
    <text evidence="1">Broad specificity carboxypetidase that releases amino acids sequentially from the C-terminus, including neutral, aromatic, polar and basic residues.</text>
</comment>
<reference evidence="5 7" key="2">
    <citation type="submission" date="2015-08" db="EMBL/GenBank/DDBJ databases">
        <title>Enterococcus genome sequence.</title>
        <authorList>
            <person name="Acedo J.Z."/>
            <person name="Vederas J.C."/>
        </authorList>
    </citation>
    <scope>NUCLEOTIDE SEQUENCE [LARGE SCALE GENOMIC DNA]</scope>
    <source>
        <strain evidence="5 7">49</strain>
    </source>
</reference>
<evidence type="ECO:0000256" key="3">
    <source>
        <dbReference type="PIRSR" id="PIRSR006615-2"/>
    </source>
</evidence>
<reference evidence="4 6" key="1">
    <citation type="submission" date="2014-12" db="EMBL/GenBank/DDBJ databases">
        <title>Draft genome sequences of 29 type strains of Enterococci.</title>
        <authorList>
            <person name="Zhong Z."/>
            <person name="Sun Z."/>
            <person name="Liu W."/>
            <person name="Zhang W."/>
            <person name="Zhang H."/>
        </authorList>
    </citation>
    <scope>NUCLEOTIDE SEQUENCE [LARGE SCALE GENOMIC DNA]</scope>
    <source>
        <strain evidence="4 6">DSM 21207</strain>
    </source>
</reference>
<sequence length="499" mass="57302">MKEKEFLAELEELALLNQTLALLDWDSQTGMPETAATERGAASGYLSGLAFEKQTGPKIKAALDYFSAHNDELSEIGKTVYQVTKKDYEELHAIPKELMVERSRLYSQAHTAWLKARQTQSFSDFQAALAENIRITKELIPYYKKDEATDYDVLLNMFEPGMTTEVLDQVFGELKAGLVKIRQTINEKGQKPDTSFKNRTMTKEQQQFFVKNLVAKLGFDFKRGRLDDTVHPFATRITRDDVRITTRWNEEDFTMGIFGVIHEAGHGIYEQSIDAKYNMTPVYDAPSMGIHESQSLFYEIILGSKRSFWEKQYPHFQKAAAGTFDDIDFERFYRSLKATAASLIRIEADSLTYPLHIIIRYELEKALFNEDLAVEDLPQAWNDKYEEYLGIRPENDLVGVLQDVHWSGGMFGYFPSYALGYMYAAQLLAAMERKLDVDNLLATEDYAPIKAWLTEHIHKFGRSKTPSELITAATGEALNPQYLLQYLTDLYYDVYQIDK</sequence>
<feature type="binding site" evidence="2">
    <location>
        <position position="292"/>
    </location>
    <ligand>
        <name>Zn(2+)</name>
        <dbReference type="ChEBI" id="CHEBI:29105"/>
        <note>catalytic</note>
    </ligand>
</feature>
<evidence type="ECO:0000313" key="7">
    <source>
        <dbReference type="Proteomes" id="UP000216797"/>
    </source>
</evidence>
<keyword evidence="7" id="KW-1185">Reference proteome</keyword>
<dbReference type="PANTHER" id="PTHR34217">
    <property type="entry name" value="METAL-DEPENDENT CARBOXYPEPTIDASE"/>
    <property type="match status" value="1"/>
</dbReference>
<dbReference type="EMBL" id="JXKG01000002">
    <property type="protein sequence ID" value="OJG16418.1"/>
    <property type="molecule type" value="Genomic_DNA"/>
</dbReference>
<dbReference type="InterPro" id="IPR001333">
    <property type="entry name" value="Peptidase_M32_Taq"/>
</dbReference>
<dbReference type="GO" id="GO:0006508">
    <property type="term" value="P:proteolysis"/>
    <property type="evidence" value="ECO:0007669"/>
    <property type="project" value="UniProtKB-UniRule"/>
</dbReference>
<keyword evidence="1 2" id="KW-0479">Metal-binding</keyword>
<comment type="cofactor">
    <cofactor evidence="2">
        <name>Zn(2+)</name>
        <dbReference type="ChEBI" id="CHEBI:29105"/>
    </cofactor>
    <text evidence="2">Binds 1 zinc ion per subunit.</text>
</comment>
<dbReference type="RefSeq" id="WP_071863982.1">
    <property type="nucleotide sequence ID" value="NZ_JBHLVQ010000010.1"/>
</dbReference>
<dbReference type="AlphaFoldDB" id="A0A1L8R9I7"/>
<evidence type="ECO:0000256" key="2">
    <source>
        <dbReference type="PIRSR" id="PIRSR006615-1"/>
    </source>
</evidence>
<comment type="caution">
    <text evidence="4">The sequence shown here is derived from an EMBL/GenBank/DDBJ whole genome shotgun (WGS) entry which is preliminary data.</text>
</comment>
<dbReference type="OrthoDB" id="9772308at2"/>
<dbReference type="Proteomes" id="UP000182835">
    <property type="component" value="Unassembled WGS sequence"/>
</dbReference>
<keyword evidence="2" id="KW-0862">Zinc</keyword>
<dbReference type="GO" id="GO:0046872">
    <property type="term" value="F:metal ion binding"/>
    <property type="evidence" value="ECO:0007669"/>
    <property type="project" value="UniProtKB-KW"/>
</dbReference>
<gene>
    <name evidence="5" type="ORF">AKL21_00435</name>
    <name evidence="4" type="ORF">RU96_GL001160</name>
</gene>
<dbReference type="PROSITE" id="PS52034">
    <property type="entry name" value="PEPTIDASE_M32"/>
    <property type="match status" value="1"/>
</dbReference>
<dbReference type="EC" id="3.4.17.19" evidence="1"/>
<dbReference type="Pfam" id="PF02074">
    <property type="entry name" value="Peptidase_M32"/>
    <property type="match status" value="1"/>
</dbReference>
<dbReference type="EMBL" id="LHUG01000001">
    <property type="protein sequence ID" value="PAB02016.1"/>
    <property type="molecule type" value="Genomic_DNA"/>
</dbReference>
<evidence type="ECO:0000313" key="4">
    <source>
        <dbReference type="EMBL" id="OJG16418.1"/>
    </source>
</evidence>
<protein>
    <recommendedName>
        <fullName evidence="1">Metal-dependent carboxypeptidase</fullName>
        <ecNumber evidence="1">3.4.17.19</ecNumber>
    </recommendedName>
</protein>
<name>A0A1L8R9I7_9ENTE</name>
<keyword evidence="1" id="KW-0378">Hydrolase</keyword>
<dbReference type="STRING" id="317010.RU96_GL001160"/>
<dbReference type="SUPFAM" id="SSF55486">
    <property type="entry name" value="Metalloproteases ('zincins'), catalytic domain"/>
    <property type="match status" value="1"/>
</dbReference>
<dbReference type="Proteomes" id="UP000216797">
    <property type="component" value="Unassembled WGS sequence"/>
</dbReference>
<comment type="similarity">
    <text evidence="1">Belongs to the peptidase M32 family.</text>
</comment>
<feature type="binding site" evidence="2">
    <location>
        <position position="262"/>
    </location>
    <ligand>
        <name>Zn(2+)</name>
        <dbReference type="ChEBI" id="CHEBI:29105"/>
        <note>catalytic</note>
    </ligand>
</feature>
<dbReference type="CDD" id="cd06460">
    <property type="entry name" value="M32_Taq"/>
    <property type="match status" value="1"/>
</dbReference>
<dbReference type="Gene3D" id="1.10.1370.30">
    <property type="match status" value="1"/>
</dbReference>
<comment type="catalytic activity">
    <reaction evidence="1">
        <text>Release of a C-terminal amino acid with broad specificity, except for -Pro.</text>
        <dbReference type="EC" id="3.4.17.19"/>
    </reaction>
</comment>